<evidence type="ECO:0000256" key="1">
    <source>
        <dbReference type="ARBA" id="ARBA00001933"/>
    </source>
</evidence>
<keyword evidence="3 5" id="KW-0663">Pyridoxal phosphate</keyword>
<dbReference type="PANTHER" id="PTHR43780:SF2">
    <property type="entry name" value="1-AMINOCYCLOPROPANE-1-CARBOXYLATE DEAMINASE-RELATED"/>
    <property type="match status" value="1"/>
</dbReference>
<gene>
    <name evidence="7" type="ORF">EA797_05450</name>
</gene>
<dbReference type="GO" id="GO:0019148">
    <property type="term" value="F:D-cysteine desulfhydrase activity"/>
    <property type="evidence" value="ECO:0007669"/>
    <property type="project" value="TreeGrafter"/>
</dbReference>
<name>A0A3M2I1Z9_9GAMM</name>
<evidence type="ECO:0000313" key="7">
    <source>
        <dbReference type="EMBL" id="RMH92174.1"/>
    </source>
</evidence>
<dbReference type="EMBL" id="RFFM01000001">
    <property type="protein sequence ID" value="RMH92174.1"/>
    <property type="molecule type" value="Genomic_DNA"/>
</dbReference>
<evidence type="ECO:0000259" key="6">
    <source>
        <dbReference type="Pfam" id="PF00291"/>
    </source>
</evidence>
<evidence type="ECO:0000256" key="4">
    <source>
        <dbReference type="PIRSR" id="PIRSR006278-1"/>
    </source>
</evidence>
<dbReference type="Pfam" id="PF00291">
    <property type="entry name" value="PALP"/>
    <property type="match status" value="1"/>
</dbReference>
<comment type="caution">
    <text evidence="7">The sequence shown here is derived from an EMBL/GenBank/DDBJ whole genome shotgun (WGS) entry which is preliminary data.</text>
</comment>
<dbReference type="InterPro" id="IPR001926">
    <property type="entry name" value="TrpB-like_PALP"/>
</dbReference>
<feature type="modified residue" description="N6-(pyridoxal phosphate)lysine" evidence="5">
    <location>
        <position position="50"/>
    </location>
</feature>
<evidence type="ECO:0000313" key="8">
    <source>
        <dbReference type="Proteomes" id="UP000269774"/>
    </source>
</evidence>
<dbReference type="InterPro" id="IPR027278">
    <property type="entry name" value="ACCD_DCysDesulf"/>
</dbReference>
<proteinExistence type="inferred from homology"/>
<dbReference type="RefSeq" id="WP_122164123.1">
    <property type="nucleotide sequence ID" value="NZ_JAMOIB010000001.1"/>
</dbReference>
<dbReference type="SUPFAM" id="SSF53686">
    <property type="entry name" value="Tryptophan synthase beta subunit-like PLP-dependent enzymes"/>
    <property type="match status" value="1"/>
</dbReference>
<dbReference type="PANTHER" id="PTHR43780">
    <property type="entry name" value="1-AMINOCYCLOPROPANE-1-CARBOXYLATE DEAMINASE-RELATED"/>
    <property type="match status" value="1"/>
</dbReference>
<dbReference type="InterPro" id="IPR036052">
    <property type="entry name" value="TrpB-like_PALP_sf"/>
</dbReference>
<evidence type="ECO:0000256" key="3">
    <source>
        <dbReference type="ARBA" id="ARBA00022898"/>
    </source>
</evidence>
<evidence type="ECO:0000256" key="2">
    <source>
        <dbReference type="ARBA" id="ARBA00008639"/>
    </source>
</evidence>
<reference evidence="7 8" key="1">
    <citation type="submission" date="2018-10" db="EMBL/GenBank/DDBJ databases">
        <title>Pseudomonas zhaodongensis NEAU-ST5-21(T) genome.</title>
        <authorList>
            <person name="Peng J."/>
            <person name="Liu Z.-P."/>
        </authorList>
    </citation>
    <scope>NUCLEOTIDE SEQUENCE [LARGE SCALE GENOMIC DNA]</scope>
    <source>
        <strain evidence="7 8">NEAU-ST5-21</strain>
    </source>
</reference>
<comment type="similarity">
    <text evidence="2">Belongs to the ACC deaminase/D-cysteine desulfhydrase family.</text>
</comment>
<organism evidence="7 8">
    <name type="scientific">Stutzerimonas zhaodongensis</name>
    <dbReference type="NCBI Taxonomy" id="1176257"/>
    <lineage>
        <taxon>Bacteria</taxon>
        <taxon>Pseudomonadati</taxon>
        <taxon>Pseudomonadota</taxon>
        <taxon>Gammaproteobacteria</taxon>
        <taxon>Pseudomonadales</taxon>
        <taxon>Pseudomonadaceae</taxon>
        <taxon>Stutzerimonas</taxon>
    </lineage>
</organism>
<dbReference type="OrthoDB" id="9801249at2"/>
<keyword evidence="8" id="KW-1185">Reference proteome</keyword>
<feature type="active site" description="Nucleophile" evidence="4">
    <location>
        <position position="77"/>
    </location>
</feature>
<protein>
    <submittedName>
        <fullName evidence="7">Pyridoxal-phosphate dependent enzyme</fullName>
    </submittedName>
</protein>
<feature type="domain" description="Tryptophan synthase beta chain-like PALP" evidence="6">
    <location>
        <begin position="22"/>
        <end position="303"/>
    </location>
</feature>
<sequence length="320" mass="34444">MTSLPSSSAFSPDLALAPLHVVDLPWLRAAAVQLAVLRLDLIDPALSGNKWFKLAHHLEAASAERASGLISLGGPHSNHLHALAAAAARYGFSSVGLLRGHAQRTPTVDDLESYGMQLHWLGYGGYRERHQLGFFDTWRERYPNHYCVPEGGSGLSGTLGCAPLVAHVQEKLATLGWTDHDGWWLAAGTGTTLAGLVIGEAGQCARRVYGALAGPPSHGVSHEVERLLIQADIAHPNYQLIDASRAGFGRFDAEVAAFILETEAATDVPLDPVYTAKAMMALRFHVARGYFPRGARLVFVHTGGLQGRRAAQAQLNELLR</sequence>
<dbReference type="Gene3D" id="3.40.50.1100">
    <property type="match status" value="2"/>
</dbReference>
<comment type="cofactor">
    <cofactor evidence="1">
        <name>pyridoxal 5'-phosphate</name>
        <dbReference type="ChEBI" id="CHEBI:597326"/>
    </cofactor>
</comment>
<dbReference type="PIRSF" id="PIRSF006278">
    <property type="entry name" value="ACCD_DCysDesulf"/>
    <property type="match status" value="1"/>
</dbReference>
<dbReference type="Proteomes" id="UP000269774">
    <property type="component" value="Unassembled WGS sequence"/>
</dbReference>
<evidence type="ECO:0000256" key="5">
    <source>
        <dbReference type="PIRSR" id="PIRSR006278-2"/>
    </source>
</evidence>
<accession>A0A3M2I1Z9</accession>
<dbReference type="AlphaFoldDB" id="A0A3M2I1Z9"/>